<dbReference type="Proteomes" id="UP000034316">
    <property type="component" value="Unassembled WGS sequence"/>
</dbReference>
<organism evidence="4 5">
    <name type="scientific">Berkelbacteria bacterium GW2011_GWA2_35_9</name>
    <dbReference type="NCBI Taxonomy" id="1618333"/>
    <lineage>
        <taxon>Bacteria</taxon>
        <taxon>Candidatus Berkelbacteria</taxon>
    </lineage>
</organism>
<proteinExistence type="predicted"/>
<reference evidence="4 5" key="1">
    <citation type="journal article" date="2015" name="Nature">
        <title>rRNA introns, odd ribosomes, and small enigmatic genomes across a large radiation of phyla.</title>
        <authorList>
            <person name="Brown C.T."/>
            <person name="Hug L.A."/>
            <person name="Thomas B.C."/>
            <person name="Sharon I."/>
            <person name="Castelle C.J."/>
            <person name="Singh A."/>
            <person name="Wilkins M.J."/>
            <person name="Williams K.H."/>
            <person name="Banfield J.F."/>
        </authorList>
    </citation>
    <scope>NUCLEOTIDE SEQUENCE [LARGE SCALE GENOMIC DNA]</scope>
</reference>
<evidence type="ECO:0000313" key="5">
    <source>
        <dbReference type="Proteomes" id="UP000034316"/>
    </source>
</evidence>
<evidence type="ECO:0000256" key="1">
    <source>
        <dbReference type="SAM" id="MobiDB-lite"/>
    </source>
</evidence>
<keyword evidence="2" id="KW-0812">Transmembrane</keyword>
<comment type="caution">
    <text evidence="4">The sequence shown here is derived from an EMBL/GenBank/DDBJ whole genome shotgun (WGS) entry which is preliminary data.</text>
</comment>
<dbReference type="STRING" id="1618333.UR93_C0005G0020"/>
<sequence length="222" mass="24563">MFNRLENRNSVILSSLKNKLYLEVPKILDAVKNDLAQQNLLNQPINRYIAVPILLSIFSFSLIFIAIFSFGSLLGMGMSMVAMLFSICFAILMPRRTEKSEQMLFKIRGFKYYMQTAEKFRQKFNEKENILERFLPYAVYFGITGLWLKKMKDIYGEQYVNNYLPAWYVGSSMSNFNIDNFTTSLNSVSSAVTSASASPSSSGSGGGGFSGGGGGGGGGGGW</sequence>
<protein>
    <recommendedName>
        <fullName evidence="3">Predicted membrane protein YciQ-like C-terminal domain-containing protein</fullName>
    </recommendedName>
</protein>
<dbReference type="EMBL" id="LBRB01000005">
    <property type="protein sequence ID" value="KKP88964.1"/>
    <property type="molecule type" value="Genomic_DNA"/>
</dbReference>
<evidence type="ECO:0000313" key="4">
    <source>
        <dbReference type="EMBL" id="KKP88964.1"/>
    </source>
</evidence>
<feature type="transmembrane region" description="Helical" evidence="2">
    <location>
        <begin position="74"/>
        <end position="93"/>
    </location>
</feature>
<gene>
    <name evidence="4" type="ORF">UR93_C0005G0020</name>
</gene>
<feature type="compositionally biased region" description="Gly residues" evidence="1">
    <location>
        <begin position="203"/>
        <end position="222"/>
    </location>
</feature>
<accession>A0A0G0D415</accession>
<feature type="region of interest" description="Disordered" evidence="1">
    <location>
        <begin position="196"/>
        <end position="222"/>
    </location>
</feature>
<dbReference type="AlphaFoldDB" id="A0A0G0D415"/>
<evidence type="ECO:0000256" key="2">
    <source>
        <dbReference type="SAM" id="Phobius"/>
    </source>
</evidence>
<name>A0A0G0D415_9BACT</name>
<dbReference type="InterPro" id="IPR048389">
    <property type="entry name" value="YciQ-like_C"/>
</dbReference>
<keyword evidence="2" id="KW-1133">Transmembrane helix</keyword>
<feature type="domain" description="Predicted membrane protein YciQ-like C-terminal" evidence="3">
    <location>
        <begin position="16"/>
        <end position="151"/>
    </location>
</feature>
<keyword evidence="2" id="KW-0472">Membrane</keyword>
<feature type="transmembrane region" description="Helical" evidence="2">
    <location>
        <begin position="48"/>
        <end position="68"/>
    </location>
</feature>
<dbReference type="Pfam" id="PF20990">
    <property type="entry name" value="DUF2207_C"/>
    <property type="match status" value="1"/>
</dbReference>
<evidence type="ECO:0000259" key="3">
    <source>
        <dbReference type="Pfam" id="PF20990"/>
    </source>
</evidence>